<dbReference type="InterPro" id="IPR012338">
    <property type="entry name" value="Beta-lactam/transpept-like"/>
</dbReference>
<dbReference type="AlphaFoldDB" id="X1C7C7"/>
<accession>X1C7C7</accession>
<keyword evidence="4" id="KW-0812">Transmembrane</keyword>
<dbReference type="GO" id="GO:0071972">
    <property type="term" value="F:peptidoglycan L,D-transpeptidase activity"/>
    <property type="evidence" value="ECO:0007669"/>
    <property type="project" value="TreeGrafter"/>
</dbReference>
<feature type="domain" description="Penicillin-binding protein dimerisation" evidence="9">
    <location>
        <begin position="6"/>
        <end position="93"/>
    </location>
</feature>
<organism evidence="10">
    <name type="scientific">marine sediment metagenome</name>
    <dbReference type="NCBI Taxonomy" id="412755"/>
    <lineage>
        <taxon>unclassified sequences</taxon>
        <taxon>metagenomes</taxon>
        <taxon>ecological metagenomes</taxon>
    </lineage>
</organism>
<reference evidence="10" key="1">
    <citation type="journal article" date="2014" name="Front. Microbiol.">
        <title>High frequency of phylogenetically diverse reductive dehalogenase-homologous genes in deep subseafloor sedimentary metagenomes.</title>
        <authorList>
            <person name="Kawai M."/>
            <person name="Futagami T."/>
            <person name="Toyoda A."/>
            <person name="Takaki Y."/>
            <person name="Nishi S."/>
            <person name="Hori S."/>
            <person name="Arai W."/>
            <person name="Tsubouchi T."/>
            <person name="Morono Y."/>
            <person name="Uchiyama I."/>
            <person name="Ito T."/>
            <person name="Fujiyama A."/>
            <person name="Inagaki F."/>
            <person name="Takami H."/>
        </authorList>
    </citation>
    <scope>NUCLEOTIDE SEQUENCE</scope>
    <source>
        <strain evidence="10">Expedition CK06-06</strain>
    </source>
</reference>
<evidence type="ECO:0000259" key="9">
    <source>
        <dbReference type="Pfam" id="PF03717"/>
    </source>
</evidence>
<dbReference type="GO" id="GO:0008658">
    <property type="term" value="F:penicillin binding"/>
    <property type="evidence" value="ECO:0007669"/>
    <property type="project" value="InterPro"/>
</dbReference>
<dbReference type="GO" id="GO:0009252">
    <property type="term" value="P:peptidoglycan biosynthetic process"/>
    <property type="evidence" value="ECO:0007669"/>
    <property type="project" value="UniProtKB-KW"/>
</dbReference>
<name>X1C7C7_9ZZZZ</name>
<evidence type="ECO:0000256" key="3">
    <source>
        <dbReference type="ARBA" id="ARBA00022475"/>
    </source>
</evidence>
<keyword evidence="5" id="KW-0133">Cell shape</keyword>
<keyword evidence="7" id="KW-1133">Transmembrane helix</keyword>
<dbReference type="SUPFAM" id="SSF56601">
    <property type="entry name" value="beta-lactamase/transpeptidase-like"/>
    <property type="match status" value="1"/>
</dbReference>
<dbReference type="InterPro" id="IPR050515">
    <property type="entry name" value="Beta-lactam/transpept"/>
</dbReference>
<protein>
    <recommendedName>
        <fullName evidence="9">Penicillin-binding protein dimerisation domain-containing protein</fullName>
    </recommendedName>
</protein>
<keyword evidence="6" id="KW-0573">Peptidoglycan synthesis</keyword>
<evidence type="ECO:0000256" key="7">
    <source>
        <dbReference type="ARBA" id="ARBA00022989"/>
    </source>
</evidence>
<dbReference type="EMBL" id="BART01026052">
    <property type="protein sequence ID" value="GAG92298.1"/>
    <property type="molecule type" value="Genomic_DNA"/>
</dbReference>
<dbReference type="Pfam" id="PF03717">
    <property type="entry name" value="PBP_dimer"/>
    <property type="match status" value="1"/>
</dbReference>
<keyword evidence="7" id="KW-0472">Membrane</keyword>
<evidence type="ECO:0000256" key="4">
    <source>
        <dbReference type="ARBA" id="ARBA00022692"/>
    </source>
</evidence>
<dbReference type="Gene3D" id="3.90.1310.10">
    <property type="entry name" value="Penicillin-binding protein 2a (Domain 2)"/>
    <property type="match status" value="1"/>
</dbReference>
<dbReference type="SUPFAM" id="SSF56519">
    <property type="entry name" value="Penicillin binding protein dimerisation domain"/>
    <property type="match status" value="1"/>
</dbReference>
<dbReference type="GO" id="GO:0008360">
    <property type="term" value="P:regulation of cell shape"/>
    <property type="evidence" value="ECO:0007669"/>
    <property type="project" value="UniProtKB-KW"/>
</dbReference>
<dbReference type="PANTHER" id="PTHR30627">
    <property type="entry name" value="PEPTIDOGLYCAN D,D-TRANSPEPTIDASE"/>
    <property type="match status" value="1"/>
</dbReference>
<dbReference type="GO" id="GO:0005886">
    <property type="term" value="C:plasma membrane"/>
    <property type="evidence" value="ECO:0007669"/>
    <property type="project" value="UniProtKB-SubCell"/>
</dbReference>
<evidence type="ECO:0000256" key="5">
    <source>
        <dbReference type="ARBA" id="ARBA00022960"/>
    </source>
</evidence>
<dbReference type="InterPro" id="IPR036138">
    <property type="entry name" value="PBP_dimer_sf"/>
</dbReference>
<gene>
    <name evidence="10" type="ORF">S01H4_46584</name>
</gene>
<feature type="non-terminal residue" evidence="10">
    <location>
        <position position="1"/>
    </location>
</feature>
<evidence type="ECO:0000256" key="8">
    <source>
        <dbReference type="ARBA" id="ARBA00023316"/>
    </source>
</evidence>
<comment type="caution">
    <text evidence="10">The sequence shown here is derived from an EMBL/GenBank/DDBJ whole genome shotgun (WGS) entry which is preliminary data.</text>
</comment>
<keyword evidence="3" id="KW-1003">Cell membrane</keyword>
<comment type="subcellular location">
    <subcellularLocation>
        <location evidence="2">Cell membrane</location>
    </subcellularLocation>
    <subcellularLocation>
        <location evidence="1">Membrane</location>
        <topology evidence="1">Single-pass membrane protein</topology>
    </subcellularLocation>
</comment>
<dbReference type="PANTHER" id="PTHR30627:SF2">
    <property type="entry name" value="PEPTIDOGLYCAN D,D-TRANSPEPTIDASE MRDA"/>
    <property type="match status" value="1"/>
</dbReference>
<dbReference type="GO" id="GO:0071555">
    <property type="term" value="P:cell wall organization"/>
    <property type="evidence" value="ECO:0007669"/>
    <property type="project" value="UniProtKB-KW"/>
</dbReference>
<keyword evidence="8" id="KW-0961">Cell wall biogenesis/degradation</keyword>
<evidence type="ECO:0000256" key="2">
    <source>
        <dbReference type="ARBA" id="ARBA00004236"/>
    </source>
</evidence>
<evidence type="ECO:0000256" key="6">
    <source>
        <dbReference type="ARBA" id="ARBA00022984"/>
    </source>
</evidence>
<evidence type="ECO:0000256" key="1">
    <source>
        <dbReference type="ARBA" id="ARBA00004167"/>
    </source>
</evidence>
<dbReference type="InterPro" id="IPR005311">
    <property type="entry name" value="PBP_dimer"/>
</dbReference>
<dbReference type="Gene3D" id="3.40.710.10">
    <property type="entry name" value="DD-peptidase/beta-lactamase superfamily"/>
    <property type="match status" value="1"/>
</dbReference>
<evidence type="ECO:0000313" key="10">
    <source>
        <dbReference type="EMBL" id="GAG92298.1"/>
    </source>
</evidence>
<proteinExistence type="predicted"/>
<sequence>QTLILLETKITQLSGFKIEQNDVREYKDGHSFAHLIGYTGKISTEELKENPGVYSGFDYVGREGIEKSYEEILKKNPGKTQIERDVYGNFLSKEIISLPESGDSLVLWLDSELQKKIEEVLHKILENVGAEKAVGVALDPKTGGILALVSIPSYDNNQVLTSGRFQF</sequence>